<gene>
    <name evidence="2" type="ORF">KI387_014303</name>
</gene>
<keyword evidence="3" id="KW-1185">Reference proteome</keyword>
<protein>
    <submittedName>
        <fullName evidence="2">Uncharacterized protein</fullName>
    </submittedName>
</protein>
<comment type="caution">
    <text evidence="2">The sequence shown here is derived from an EMBL/GenBank/DDBJ whole genome shotgun (WGS) entry which is preliminary data.</text>
</comment>
<evidence type="ECO:0000313" key="3">
    <source>
        <dbReference type="Proteomes" id="UP000824469"/>
    </source>
</evidence>
<evidence type="ECO:0000313" key="2">
    <source>
        <dbReference type="EMBL" id="KAH9302720.1"/>
    </source>
</evidence>
<dbReference type="EMBL" id="JAHRHJ020000009">
    <property type="protein sequence ID" value="KAH9302720.1"/>
    <property type="molecule type" value="Genomic_DNA"/>
</dbReference>
<feature type="non-terminal residue" evidence="2">
    <location>
        <position position="120"/>
    </location>
</feature>
<feature type="compositionally biased region" description="Basic and acidic residues" evidence="1">
    <location>
        <begin position="12"/>
        <end position="32"/>
    </location>
</feature>
<dbReference type="Proteomes" id="UP000824469">
    <property type="component" value="Unassembled WGS sequence"/>
</dbReference>
<feature type="region of interest" description="Disordered" evidence="1">
    <location>
        <begin position="1"/>
        <end position="120"/>
    </location>
</feature>
<evidence type="ECO:0000256" key="1">
    <source>
        <dbReference type="SAM" id="MobiDB-lite"/>
    </source>
</evidence>
<dbReference type="AlphaFoldDB" id="A0AA38CLZ7"/>
<feature type="non-terminal residue" evidence="2">
    <location>
        <position position="1"/>
    </location>
</feature>
<reference evidence="2 3" key="1">
    <citation type="journal article" date="2021" name="Nat. Plants">
        <title>The Taxus genome provides insights into paclitaxel biosynthesis.</title>
        <authorList>
            <person name="Xiong X."/>
            <person name="Gou J."/>
            <person name="Liao Q."/>
            <person name="Li Y."/>
            <person name="Zhou Q."/>
            <person name="Bi G."/>
            <person name="Li C."/>
            <person name="Du R."/>
            <person name="Wang X."/>
            <person name="Sun T."/>
            <person name="Guo L."/>
            <person name="Liang H."/>
            <person name="Lu P."/>
            <person name="Wu Y."/>
            <person name="Zhang Z."/>
            <person name="Ro D.K."/>
            <person name="Shang Y."/>
            <person name="Huang S."/>
            <person name="Yan J."/>
        </authorList>
    </citation>
    <scope>NUCLEOTIDE SEQUENCE [LARGE SCALE GENOMIC DNA]</scope>
    <source>
        <strain evidence="2">Ta-2019</strain>
    </source>
</reference>
<feature type="compositionally biased region" description="Basic residues" evidence="1">
    <location>
        <begin position="33"/>
        <end position="56"/>
    </location>
</feature>
<name>A0AA38CLZ7_TAXCH</name>
<sequence length="120" mass="14103">FTKLCPPKGHKRESNERHGTEKKLNRSRERQTWRSKKRDRNIRERRRNNPVRKTDKRRLEVTERPELRVGEWQGKGRTPPRKGGEDHTHGGTARRSGGAEELVTSVPPIMGEKMRKARPH</sequence>
<feature type="compositionally biased region" description="Basic and acidic residues" evidence="1">
    <location>
        <begin position="57"/>
        <end position="69"/>
    </location>
</feature>
<accession>A0AA38CLZ7</accession>
<organism evidence="2 3">
    <name type="scientific">Taxus chinensis</name>
    <name type="common">Chinese yew</name>
    <name type="synonym">Taxus wallichiana var. chinensis</name>
    <dbReference type="NCBI Taxonomy" id="29808"/>
    <lineage>
        <taxon>Eukaryota</taxon>
        <taxon>Viridiplantae</taxon>
        <taxon>Streptophyta</taxon>
        <taxon>Embryophyta</taxon>
        <taxon>Tracheophyta</taxon>
        <taxon>Spermatophyta</taxon>
        <taxon>Pinopsida</taxon>
        <taxon>Pinidae</taxon>
        <taxon>Conifers II</taxon>
        <taxon>Cupressales</taxon>
        <taxon>Taxaceae</taxon>
        <taxon>Taxus</taxon>
    </lineage>
</organism>
<proteinExistence type="predicted"/>